<reference evidence="1 2" key="1">
    <citation type="submission" date="2022-03" db="EMBL/GenBank/DDBJ databases">
        <authorList>
            <person name="Macdonald S."/>
            <person name="Ahmed S."/>
            <person name="Newling K."/>
        </authorList>
    </citation>
    <scope>NUCLEOTIDE SEQUENCE [LARGE SCALE GENOMIC DNA]</scope>
</reference>
<evidence type="ECO:0000313" key="1">
    <source>
        <dbReference type="EMBL" id="CAH8391853.1"/>
    </source>
</evidence>
<comment type="caution">
    <text evidence="1">The sequence shown here is derived from an EMBL/GenBank/DDBJ whole genome shotgun (WGS) entry which is preliminary data.</text>
</comment>
<accession>A0ABC8M7W4</accession>
<organism evidence="1 2">
    <name type="scientific">Eruca vesicaria subsp. sativa</name>
    <name type="common">Garden rocket</name>
    <name type="synonym">Eruca sativa</name>
    <dbReference type="NCBI Taxonomy" id="29727"/>
    <lineage>
        <taxon>Eukaryota</taxon>
        <taxon>Viridiplantae</taxon>
        <taxon>Streptophyta</taxon>
        <taxon>Embryophyta</taxon>
        <taxon>Tracheophyta</taxon>
        <taxon>Spermatophyta</taxon>
        <taxon>Magnoliopsida</taxon>
        <taxon>eudicotyledons</taxon>
        <taxon>Gunneridae</taxon>
        <taxon>Pentapetalae</taxon>
        <taxon>rosids</taxon>
        <taxon>malvids</taxon>
        <taxon>Brassicales</taxon>
        <taxon>Brassicaceae</taxon>
        <taxon>Brassiceae</taxon>
        <taxon>Eruca</taxon>
    </lineage>
</organism>
<evidence type="ECO:0000313" key="2">
    <source>
        <dbReference type="Proteomes" id="UP001642260"/>
    </source>
</evidence>
<dbReference type="AlphaFoldDB" id="A0ABC8M7W4"/>
<dbReference type="Proteomes" id="UP001642260">
    <property type="component" value="Unassembled WGS sequence"/>
</dbReference>
<keyword evidence="2" id="KW-1185">Reference proteome</keyword>
<proteinExistence type="predicted"/>
<dbReference type="EMBL" id="CAKOAT010965154">
    <property type="protein sequence ID" value="CAH8391853.1"/>
    <property type="molecule type" value="Genomic_DNA"/>
</dbReference>
<gene>
    <name evidence="1" type="ORF">ERUC_LOCUS44336</name>
</gene>
<feature type="non-terminal residue" evidence="1">
    <location>
        <position position="1"/>
    </location>
</feature>
<sequence>AHPLNNFWKKEKQESHSLCEVWPSQLLHPEEPLLHLCLPRRSQVGLQLACEGNP</sequence>
<name>A0ABC8M7W4_ERUVS</name>
<protein>
    <submittedName>
        <fullName evidence="1">Uncharacterized protein</fullName>
    </submittedName>
</protein>